<keyword evidence="1" id="KW-0812">Transmembrane</keyword>
<dbReference type="KEGG" id="cpis:HS961_04100"/>
<keyword evidence="4" id="KW-1185">Reference proteome</keyword>
<dbReference type="Proteomes" id="UP000515240">
    <property type="component" value="Chromosome"/>
</dbReference>
<feature type="transmembrane region" description="Helical" evidence="1">
    <location>
        <begin position="73"/>
        <end position="92"/>
    </location>
</feature>
<feature type="transmembrane region" description="Helical" evidence="1">
    <location>
        <begin position="21"/>
        <end position="38"/>
    </location>
</feature>
<dbReference type="InterPro" id="IPR036938">
    <property type="entry name" value="PAP2/HPO_sf"/>
</dbReference>
<accession>A0A7G5EDK6</accession>
<feature type="transmembrane region" description="Helical" evidence="1">
    <location>
        <begin position="204"/>
        <end position="224"/>
    </location>
</feature>
<organism evidence="3 4">
    <name type="scientific">Comamonas piscis</name>
    <dbReference type="NCBI Taxonomy" id="1562974"/>
    <lineage>
        <taxon>Bacteria</taxon>
        <taxon>Pseudomonadati</taxon>
        <taxon>Pseudomonadota</taxon>
        <taxon>Betaproteobacteria</taxon>
        <taxon>Burkholderiales</taxon>
        <taxon>Comamonadaceae</taxon>
        <taxon>Comamonas</taxon>
    </lineage>
</organism>
<feature type="domain" description="Phosphatidic acid phosphatase type 2/haloperoxidase" evidence="2">
    <location>
        <begin position="101"/>
        <end position="224"/>
    </location>
</feature>
<protein>
    <submittedName>
        <fullName evidence="3">Phosphatase PAP2 family protein</fullName>
    </submittedName>
</protein>
<feature type="transmembrane region" description="Helical" evidence="1">
    <location>
        <begin position="180"/>
        <end position="198"/>
    </location>
</feature>
<feature type="transmembrane region" description="Helical" evidence="1">
    <location>
        <begin position="101"/>
        <end position="117"/>
    </location>
</feature>
<proteinExistence type="predicted"/>
<evidence type="ECO:0000313" key="3">
    <source>
        <dbReference type="EMBL" id="QMV72081.1"/>
    </source>
</evidence>
<name>A0A7G5EDK6_9BURK</name>
<dbReference type="Pfam" id="PF01569">
    <property type="entry name" value="PAP2"/>
    <property type="match status" value="1"/>
</dbReference>
<reference evidence="3 4" key="1">
    <citation type="journal article" date="2020" name="G3 (Bethesda)">
        <title>CeMbio - The Caenorhabditis elegans Microbiome Resource.</title>
        <authorList>
            <person name="Dirksen P."/>
            <person name="Assie A."/>
            <person name="Zimmermann J."/>
            <person name="Zhang F."/>
            <person name="Tietje A.M."/>
            <person name="Marsh S.A."/>
            <person name="Felix M.A."/>
            <person name="Shapira M."/>
            <person name="Kaleta C."/>
            <person name="Schulenburg H."/>
            <person name="Samuel B."/>
        </authorList>
    </citation>
    <scope>NUCLEOTIDE SEQUENCE [LARGE SCALE GENOMIC DNA]</scope>
    <source>
        <strain evidence="3 4">BIGb0172</strain>
    </source>
</reference>
<keyword evidence="1" id="KW-0472">Membrane</keyword>
<dbReference type="EMBL" id="CP058554">
    <property type="protein sequence ID" value="QMV72081.1"/>
    <property type="molecule type" value="Genomic_DNA"/>
</dbReference>
<evidence type="ECO:0000256" key="1">
    <source>
        <dbReference type="SAM" id="Phobius"/>
    </source>
</evidence>
<dbReference type="AlphaFoldDB" id="A0A7G5EDK6"/>
<evidence type="ECO:0000313" key="4">
    <source>
        <dbReference type="Proteomes" id="UP000515240"/>
    </source>
</evidence>
<evidence type="ECO:0000259" key="2">
    <source>
        <dbReference type="Pfam" id="PF01569"/>
    </source>
</evidence>
<gene>
    <name evidence="3" type="ORF">HS961_04100</name>
</gene>
<keyword evidence="1" id="KW-1133">Transmembrane helix</keyword>
<dbReference type="RefSeq" id="WP_182326505.1">
    <property type="nucleotide sequence ID" value="NZ_CP058554.1"/>
</dbReference>
<feature type="transmembrane region" description="Helical" evidence="1">
    <location>
        <begin position="150"/>
        <end position="173"/>
    </location>
</feature>
<dbReference type="CDD" id="cd03396">
    <property type="entry name" value="PAP2_like_6"/>
    <property type="match status" value="1"/>
</dbReference>
<dbReference type="InterPro" id="IPR000326">
    <property type="entry name" value="PAP2/HPO"/>
</dbReference>
<dbReference type="SUPFAM" id="SSF48317">
    <property type="entry name" value="Acid phosphatase/Vanadium-dependent haloperoxidase"/>
    <property type="match status" value="1"/>
</dbReference>
<sequence>MPSCPPASFTDTRAPWYNPRWLLATVLSSLLIALWDAGGRDLALAHLWGTAQGFALRDDHFLVTYMHQGMRNLGWVVVLALSLGVWLPFGLLRQLPTARRVQLLVSILASLAVVAILKRSSATSCPWDLSIFGGVAEYVSHWRWGLHDGGAGHCFPAGHAAAGFSFVGGYFALARDTPRAARWWLAAAIALGLLLGLGQQMRGAHYMSHTLWTGWLCWTAGLAIDMGMARRRRQAAD</sequence>